<comment type="caution">
    <text evidence="6">The sequence shown here is derived from an EMBL/GenBank/DDBJ whole genome shotgun (WGS) entry which is preliminary data.</text>
</comment>
<evidence type="ECO:0000259" key="5">
    <source>
        <dbReference type="PROSITE" id="PS51503"/>
    </source>
</evidence>
<feature type="transmembrane region" description="Helical" evidence="4">
    <location>
        <begin position="6"/>
        <end position="25"/>
    </location>
</feature>
<dbReference type="OrthoDB" id="7585574at2"/>
<dbReference type="AlphaFoldDB" id="A0A501XIF0"/>
<dbReference type="NCBIfam" id="NF033233">
    <property type="entry name" value="twin_helix"/>
    <property type="match status" value="1"/>
</dbReference>
<keyword evidence="2 4" id="KW-1133">Transmembrane helix</keyword>
<dbReference type="PROSITE" id="PS51503">
    <property type="entry name" value="HIG1"/>
    <property type="match status" value="1"/>
</dbReference>
<keyword evidence="3 4" id="KW-0472">Membrane</keyword>
<dbReference type="EMBL" id="VFSU01000028">
    <property type="protein sequence ID" value="TPE60083.1"/>
    <property type="molecule type" value="Genomic_DNA"/>
</dbReference>
<evidence type="ECO:0000256" key="4">
    <source>
        <dbReference type="SAM" id="Phobius"/>
    </source>
</evidence>
<evidence type="ECO:0000313" key="7">
    <source>
        <dbReference type="Proteomes" id="UP000319897"/>
    </source>
</evidence>
<dbReference type="InterPro" id="IPR007667">
    <property type="entry name" value="Hypoxia_induced_domain"/>
</dbReference>
<feature type="domain" description="HIG1" evidence="5">
    <location>
        <begin position="1"/>
        <end position="70"/>
    </location>
</feature>
<sequence length="70" mass="7339">MNGFIIALIILAALATAYVLVRGIITMAQGKDLSGEQSNKYMSMRVGFQALTILLVILLLAIGGRGLSGS</sequence>
<evidence type="ECO:0000256" key="2">
    <source>
        <dbReference type="ARBA" id="ARBA00022989"/>
    </source>
</evidence>
<dbReference type="Proteomes" id="UP000319897">
    <property type="component" value="Unassembled WGS sequence"/>
</dbReference>
<keyword evidence="1 4" id="KW-0812">Transmembrane</keyword>
<evidence type="ECO:0000313" key="6">
    <source>
        <dbReference type="EMBL" id="TPE60083.1"/>
    </source>
</evidence>
<reference evidence="6 7" key="1">
    <citation type="submission" date="2019-06" db="EMBL/GenBank/DDBJ databases">
        <authorList>
            <person name="Lee I."/>
            <person name="Jang G.I."/>
            <person name="Hwang C.Y."/>
        </authorList>
    </citation>
    <scope>NUCLEOTIDE SEQUENCE [LARGE SCALE GENOMIC DNA]</scope>
    <source>
        <strain evidence="6 7">PAMC 28131</strain>
    </source>
</reference>
<gene>
    <name evidence="6" type="ORF">FJQ54_11755</name>
</gene>
<protein>
    <submittedName>
        <fullName evidence="6">Twin transmembrane helix small protein</fullName>
    </submittedName>
</protein>
<name>A0A501XIF0_9SPHN</name>
<accession>A0A501XIF0</accession>
<dbReference type="Pfam" id="PF04588">
    <property type="entry name" value="HIG_1_N"/>
    <property type="match status" value="1"/>
</dbReference>
<keyword evidence="7" id="KW-1185">Reference proteome</keyword>
<organism evidence="6 7">
    <name type="scientific">Sandaracinobacter neustonicus</name>
    <dbReference type="NCBI Taxonomy" id="1715348"/>
    <lineage>
        <taxon>Bacteria</taxon>
        <taxon>Pseudomonadati</taxon>
        <taxon>Pseudomonadota</taxon>
        <taxon>Alphaproteobacteria</taxon>
        <taxon>Sphingomonadales</taxon>
        <taxon>Sphingosinicellaceae</taxon>
        <taxon>Sandaracinobacter</taxon>
    </lineage>
</organism>
<dbReference type="RefSeq" id="WP_140928609.1">
    <property type="nucleotide sequence ID" value="NZ_VFSU01000028.1"/>
</dbReference>
<proteinExistence type="predicted"/>
<feature type="transmembrane region" description="Helical" evidence="4">
    <location>
        <begin position="46"/>
        <end position="67"/>
    </location>
</feature>
<evidence type="ECO:0000256" key="3">
    <source>
        <dbReference type="ARBA" id="ARBA00023136"/>
    </source>
</evidence>
<evidence type="ECO:0000256" key="1">
    <source>
        <dbReference type="ARBA" id="ARBA00022692"/>
    </source>
</evidence>